<name>A0A0C9YPP1_9AGAR</name>
<reference evidence="1 2" key="1">
    <citation type="submission" date="2014-04" db="EMBL/GenBank/DDBJ databases">
        <authorList>
            <consortium name="DOE Joint Genome Institute"/>
            <person name="Kuo A."/>
            <person name="Kohler A."/>
            <person name="Nagy L.G."/>
            <person name="Floudas D."/>
            <person name="Copeland A."/>
            <person name="Barry K.W."/>
            <person name="Cichocki N."/>
            <person name="Veneault-Fourrey C."/>
            <person name="LaButti K."/>
            <person name="Lindquist E.A."/>
            <person name="Lipzen A."/>
            <person name="Lundell T."/>
            <person name="Morin E."/>
            <person name="Murat C."/>
            <person name="Sun H."/>
            <person name="Tunlid A."/>
            <person name="Henrissat B."/>
            <person name="Grigoriev I.V."/>
            <person name="Hibbett D.S."/>
            <person name="Martin F."/>
            <person name="Nordberg H.P."/>
            <person name="Cantor M.N."/>
            <person name="Hua S.X."/>
        </authorList>
    </citation>
    <scope>NUCLEOTIDE SEQUENCE [LARGE SCALE GENOMIC DNA]</scope>
    <source>
        <strain evidence="1 2">LaAM-08-1</strain>
    </source>
</reference>
<evidence type="ECO:0000313" key="1">
    <source>
        <dbReference type="EMBL" id="KIK09988.1"/>
    </source>
</evidence>
<keyword evidence="2" id="KW-1185">Reference proteome</keyword>
<dbReference type="HOGENOM" id="CLU_2654848_0_0_1"/>
<dbReference type="Proteomes" id="UP000054477">
    <property type="component" value="Unassembled WGS sequence"/>
</dbReference>
<protein>
    <submittedName>
        <fullName evidence="1">Uncharacterized protein</fullName>
    </submittedName>
</protein>
<feature type="non-terminal residue" evidence="1">
    <location>
        <position position="1"/>
    </location>
</feature>
<organism evidence="1 2">
    <name type="scientific">Laccaria amethystina LaAM-08-1</name>
    <dbReference type="NCBI Taxonomy" id="1095629"/>
    <lineage>
        <taxon>Eukaryota</taxon>
        <taxon>Fungi</taxon>
        <taxon>Dikarya</taxon>
        <taxon>Basidiomycota</taxon>
        <taxon>Agaricomycotina</taxon>
        <taxon>Agaricomycetes</taxon>
        <taxon>Agaricomycetidae</taxon>
        <taxon>Agaricales</taxon>
        <taxon>Agaricineae</taxon>
        <taxon>Hydnangiaceae</taxon>
        <taxon>Laccaria</taxon>
    </lineage>
</organism>
<dbReference type="EMBL" id="KN838536">
    <property type="protein sequence ID" value="KIK09988.1"/>
    <property type="molecule type" value="Genomic_DNA"/>
</dbReference>
<accession>A0A0C9YPP1</accession>
<dbReference type="AlphaFoldDB" id="A0A0C9YPP1"/>
<gene>
    <name evidence="1" type="ORF">K443DRAFT_80931</name>
</gene>
<sequence length="76" mass="8927">LNLPHKGMEGTSTGRLSGLYLYLRSSRVLLNLTTRRKKIQWIFCGPSLRILACRGRRLRFMGWFPIQYGISKIWRS</sequence>
<evidence type="ECO:0000313" key="2">
    <source>
        <dbReference type="Proteomes" id="UP000054477"/>
    </source>
</evidence>
<reference evidence="2" key="2">
    <citation type="submission" date="2015-01" db="EMBL/GenBank/DDBJ databases">
        <title>Evolutionary Origins and Diversification of the Mycorrhizal Mutualists.</title>
        <authorList>
            <consortium name="DOE Joint Genome Institute"/>
            <consortium name="Mycorrhizal Genomics Consortium"/>
            <person name="Kohler A."/>
            <person name="Kuo A."/>
            <person name="Nagy L.G."/>
            <person name="Floudas D."/>
            <person name="Copeland A."/>
            <person name="Barry K.W."/>
            <person name="Cichocki N."/>
            <person name="Veneault-Fourrey C."/>
            <person name="LaButti K."/>
            <person name="Lindquist E.A."/>
            <person name="Lipzen A."/>
            <person name="Lundell T."/>
            <person name="Morin E."/>
            <person name="Murat C."/>
            <person name="Riley R."/>
            <person name="Ohm R."/>
            <person name="Sun H."/>
            <person name="Tunlid A."/>
            <person name="Henrissat B."/>
            <person name="Grigoriev I.V."/>
            <person name="Hibbett D.S."/>
            <person name="Martin F."/>
        </authorList>
    </citation>
    <scope>NUCLEOTIDE SEQUENCE [LARGE SCALE GENOMIC DNA]</scope>
    <source>
        <strain evidence="2">LaAM-08-1</strain>
    </source>
</reference>
<proteinExistence type="predicted"/>